<evidence type="ECO:0000313" key="2">
    <source>
        <dbReference type="EMBL" id="DAE21300.1"/>
    </source>
</evidence>
<dbReference type="InterPro" id="IPR051083">
    <property type="entry name" value="GrpII_Intron_Splice-Mob/Def"/>
</dbReference>
<dbReference type="Pfam" id="PF00078">
    <property type="entry name" value="RVT_1"/>
    <property type="match status" value="1"/>
</dbReference>
<dbReference type="InterPro" id="IPR043502">
    <property type="entry name" value="DNA/RNA_pol_sf"/>
</dbReference>
<dbReference type="EMBL" id="BK015711">
    <property type="protein sequence ID" value="DAE21300.1"/>
    <property type="molecule type" value="Genomic_DNA"/>
</dbReference>
<evidence type="ECO:0000259" key="1">
    <source>
        <dbReference type="PROSITE" id="PS50878"/>
    </source>
</evidence>
<dbReference type="PANTHER" id="PTHR34047:SF8">
    <property type="entry name" value="PROTEIN YKFC"/>
    <property type="match status" value="1"/>
</dbReference>
<dbReference type="PROSITE" id="PS50878">
    <property type="entry name" value="RT_POL"/>
    <property type="match status" value="1"/>
</dbReference>
<dbReference type="CDD" id="cd01646">
    <property type="entry name" value="RT_Bac_retron_I"/>
    <property type="match status" value="1"/>
</dbReference>
<protein>
    <recommendedName>
        <fullName evidence="1">Reverse transcriptase domain-containing protein</fullName>
    </recommendedName>
</protein>
<organism evidence="2">
    <name type="scientific">Siphoviridae sp. ctE6L85</name>
    <dbReference type="NCBI Taxonomy" id="2826202"/>
    <lineage>
        <taxon>Viruses</taxon>
        <taxon>Duplodnaviria</taxon>
        <taxon>Heunggongvirae</taxon>
        <taxon>Uroviricota</taxon>
        <taxon>Caudoviricetes</taxon>
    </lineage>
</organism>
<dbReference type="SUPFAM" id="SSF56672">
    <property type="entry name" value="DNA/RNA polymerases"/>
    <property type="match status" value="1"/>
</dbReference>
<name>A0A8S5QRN5_9CAUD</name>
<accession>A0A8S5QRN5</accession>
<feature type="domain" description="Reverse transcriptase" evidence="1">
    <location>
        <begin position="1"/>
        <end position="310"/>
    </location>
</feature>
<dbReference type="InterPro" id="IPR000477">
    <property type="entry name" value="RT_dom"/>
</dbReference>
<sequence>MNSKERHEIRYQRRVAARQAKRTAYSESFGRYEDVFSYEHLYQAGKNCCKGVMWKNSTQSYMSRITTNTASTHDALLRREFRSRGFHDFDLIERGKLRHIRSVHISERVVQRCLCDNILVPVFSHSFVFDNAASLKGKGVDFAMDRLDRHLHRFYRKFGVEGVESGGVLTGDFSDFFNSAPHSIIYREAERRIHDDDVRRIACQFMEDFGDVGFGLGSQVSQIDALMVASPLDHFIKEQLHIKYYGRYMDDFYLIHEDREYLKYCMEEIRKKCKEYGFVLNEKKTKIAPLRKGVKFLKTKFFLNETGAVIRKMNRKSPVKMRKKLRIFRRWIDEGRFTITDVETAYQSWRGHMIRGNSTLVLRKMDAFYNSLFKNKEDSGHGKVSEGRQLARAC</sequence>
<dbReference type="PANTHER" id="PTHR34047">
    <property type="entry name" value="NUCLEAR INTRON MATURASE 1, MITOCHONDRIAL-RELATED"/>
    <property type="match status" value="1"/>
</dbReference>
<reference evidence="2" key="1">
    <citation type="journal article" date="2021" name="Proc. Natl. Acad. Sci. U.S.A.">
        <title>A Catalog of Tens of Thousands of Viruses from Human Metagenomes Reveals Hidden Associations with Chronic Diseases.</title>
        <authorList>
            <person name="Tisza M.J."/>
            <person name="Buck C.B."/>
        </authorList>
    </citation>
    <scope>NUCLEOTIDE SEQUENCE</scope>
    <source>
        <strain evidence="2">CtE6L85</strain>
    </source>
</reference>
<proteinExistence type="predicted"/>